<feature type="coiled-coil region" evidence="1">
    <location>
        <begin position="3"/>
        <end position="54"/>
    </location>
</feature>
<feature type="coiled-coil region" evidence="1">
    <location>
        <begin position="645"/>
        <end position="946"/>
    </location>
</feature>
<protein>
    <submittedName>
        <fullName evidence="3">Uncharacterized protein</fullName>
    </submittedName>
</protein>
<evidence type="ECO:0000256" key="1">
    <source>
        <dbReference type="SAM" id="Coils"/>
    </source>
</evidence>
<comment type="caution">
    <text evidence="3">The sequence shown here is derived from an EMBL/GenBank/DDBJ whole genome shotgun (WGS) entry which is preliminary data.</text>
</comment>
<dbReference type="Gene3D" id="1.10.287.1490">
    <property type="match status" value="1"/>
</dbReference>
<evidence type="ECO:0000313" key="4">
    <source>
        <dbReference type="Proteomes" id="UP000696280"/>
    </source>
</evidence>
<feature type="region of interest" description="Disordered" evidence="2">
    <location>
        <begin position="1098"/>
        <end position="1159"/>
    </location>
</feature>
<gene>
    <name evidence="3" type="ORF">HYFRA_00012587</name>
</gene>
<feature type="coiled-coil region" evidence="1">
    <location>
        <begin position="327"/>
        <end position="361"/>
    </location>
</feature>
<dbReference type="PANTHER" id="PTHR23159">
    <property type="entry name" value="CENTROSOMAL PROTEIN 2"/>
    <property type="match status" value="1"/>
</dbReference>
<dbReference type="Proteomes" id="UP000696280">
    <property type="component" value="Unassembled WGS sequence"/>
</dbReference>
<accession>A0A9N9L527</accession>
<dbReference type="AlphaFoldDB" id="A0A9N9L527"/>
<dbReference type="PANTHER" id="PTHR23159:SF31">
    <property type="entry name" value="CENTROSOME-ASSOCIATED PROTEIN CEP250 ISOFORM X1"/>
    <property type="match status" value="1"/>
</dbReference>
<evidence type="ECO:0000313" key="3">
    <source>
        <dbReference type="EMBL" id="CAG8959229.1"/>
    </source>
</evidence>
<sequence>MSLSQLKSKIRTLEEENTTLKATTLTGTALQDRLQRLEEENAALKAQYPTKEFRPGNSPPEALRHSIEASLDEAAAQHSTLLAELQGSFASKYSQTLGYFVEELQKSFTSAVNSQKELVDWERKRAAWHRTRAQQLRRARDTYRAEVYEITIGEYGDNVDRNTVDLVQHLNRRLDACLERLKLGMVPFDIDDYQDMDEVVADNTTSKPSYKRSNGLDWHIQKVEEAFDIMELQSIETREKDKMIKQLKDKNAKLKQQLNTEKLIRKNPLYLASKLDRDLINQFIDKFKDDDYEVTDEDAAQLFDYCKDLALRLNQANSKSKLRKDTIYSLEMECQQLKESRRELQKALDAAKAEALEASNKLQVQRQIGPTQSRNMTPESLYEENPYAEEVAKYKDQTIEKLRIDLARVRLRVKQMLSDGLIDMQRLKDANEKLAALGITDGGKPTEKRRISTDRNYVTRAELTEANVALEKALLDQATIIDERDAANEKLRELGLEIKNWEEGLYMSKSDEKDIQELRTALSRANKKIAALDKRSTSTDKSGALKGQVADLQRRLADTEKKLKDCEKKGAAVKKGADNTQMYNAEDRKRLQKQIKALERALKDCEERDKYTGDEEMFEELERYRETCQKLVTAAYERDQKPDGNEDFKNKFEEFRNTMEEEKVQSDNLIRRMLASAGERFKELKEAKAERDSLRARVRDLKEKLRDSQRRKSRSKSKAGDDILDDLRELANVRDQLKSLQEQTSSVDSAEVDKLKEEIKRLTDELEEKTEDHQIAEDEGMDCYKRLMVVDQQFDELKQMYKKLEAQTNRDIAKAQSDIDQAYADRRAAQAELREFKKALTSGGSESSPSRSGKQQDIIDSLQENIGIYEANLRELNKEVEELQKEVRELQGKNKSLREERTALKIALKEEPKELKEAEKKVNQALEESKKVIQRLRVELEQCREENKMGPDIAEMAELEFHVDRLEAHRLDMENLIKGRLFKEVMALMEQVAAAANKTPSEVDDAAIDEGDAPNNIPFEEDVDFETRSLLYDHLARIKQIGVEFDKLVDAAGGISIKDSGDTNDSAQWLETISLLEEQWRKKCDKEKRDLRKRLEAAEKEKAKLVKGQTKGTKGTKETKEGGKEPSRRSTRASAGKSSKRKASDSPTKPSSKKRKSNP</sequence>
<name>A0A9N9L527_9HELO</name>
<reference evidence="3" key="1">
    <citation type="submission" date="2021-07" db="EMBL/GenBank/DDBJ databases">
        <authorList>
            <person name="Durling M."/>
        </authorList>
    </citation>
    <scope>NUCLEOTIDE SEQUENCE</scope>
</reference>
<keyword evidence="4" id="KW-1185">Reference proteome</keyword>
<feature type="compositionally biased region" description="Basic and acidic residues" evidence="2">
    <location>
        <begin position="1115"/>
        <end position="1128"/>
    </location>
</feature>
<dbReference type="EMBL" id="CAJVRL010000090">
    <property type="protein sequence ID" value="CAG8959229.1"/>
    <property type="molecule type" value="Genomic_DNA"/>
</dbReference>
<keyword evidence="1" id="KW-0175">Coiled coil</keyword>
<dbReference type="OrthoDB" id="10364416at2759"/>
<feature type="coiled-coil region" evidence="1">
    <location>
        <begin position="484"/>
        <end position="608"/>
    </location>
</feature>
<feature type="coiled-coil region" evidence="1">
    <location>
        <begin position="237"/>
        <end position="264"/>
    </location>
</feature>
<evidence type="ECO:0000256" key="2">
    <source>
        <dbReference type="SAM" id="MobiDB-lite"/>
    </source>
</evidence>
<proteinExistence type="predicted"/>
<organism evidence="3 4">
    <name type="scientific">Hymenoscyphus fraxineus</name>
    <dbReference type="NCBI Taxonomy" id="746836"/>
    <lineage>
        <taxon>Eukaryota</taxon>
        <taxon>Fungi</taxon>
        <taxon>Dikarya</taxon>
        <taxon>Ascomycota</taxon>
        <taxon>Pezizomycotina</taxon>
        <taxon>Leotiomycetes</taxon>
        <taxon>Helotiales</taxon>
        <taxon>Helotiaceae</taxon>
        <taxon>Hymenoscyphus</taxon>
    </lineage>
</organism>